<keyword evidence="2" id="KW-0808">Transferase</keyword>
<evidence type="ECO:0000256" key="2">
    <source>
        <dbReference type="ARBA" id="ARBA00022679"/>
    </source>
</evidence>
<keyword evidence="3" id="KW-0012">Acyltransferase</keyword>
<dbReference type="AlphaFoldDB" id="A0AAV2E2R4"/>
<proteinExistence type="inferred from homology"/>
<dbReference type="Gene3D" id="3.30.559.10">
    <property type="entry name" value="Chloramphenicol acetyltransferase-like domain"/>
    <property type="match status" value="2"/>
</dbReference>
<sequence>MAPNFKVEITSAESVKPSSPTPDHLRAHNLTILDQTAPHAYVPLCLFFPRRRASSYDQDSFAETLRDSLSNTLSVYYPLAGRYKDAFSVDCNDAGAHFVRARVGCHLSDALGQETTVDEDRLLPLLPCRPQGRRVDSDGELVLLAVQVSFFECGGVSVGVCAWHGVSDACTLACFLRTWSGFAMKVAALHEGGNGGVAVVVRDCTDVFPPRDLSVASECLERFQAAVATPGTRIKRFVFGRDEVAALRRDIEAASSQRPSRVQAVSAVIWAAAIKIARDKKEGRRRYHIAAMTTNLRSRMKPALPEQAMGNLVQIPVFAEWPVDNDDDENDYGAVAGKLRESVKMVNDENMREATGSGFLDVLRRFVEEYAGGNLLAISSWCRFPFYEVDFGIGKPVWMCFFTMCYNLVVLLDAEDGVGVEAWVTLSEEDMSKFEKDVGVLKYAACSKSIVGVRH</sequence>
<dbReference type="GO" id="GO:0016746">
    <property type="term" value="F:acyltransferase activity"/>
    <property type="evidence" value="ECO:0007669"/>
    <property type="project" value="UniProtKB-KW"/>
</dbReference>
<accession>A0AAV2E2R4</accession>
<protein>
    <submittedName>
        <fullName evidence="4">Uncharacterized protein</fullName>
    </submittedName>
</protein>
<evidence type="ECO:0000313" key="5">
    <source>
        <dbReference type="Proteomes" id="UP001497516"/>
    </source>
</evidence>
<organism evidence="4 5">
    <name type="scientific">Linum trigynum</name>
    <dbReference type="NCBI Taxonomy" id="586398"/>
    <lineage>
        <taxon>Eukaryota</taxon>
        <taxon>Viridiplantae</taxon>
        <taxon>Streptophyta</taxon>
        <taxon>Embryophyta</taxon>
        <taxon>Tracheophyta</taxon>
        <taxon>Spermatophyta</taxon>
        <taxon>Magnoliopsida</taxon>
        <taxon>eudicotyledons</taxon>
        <taxon>Gunneridae</taxon>
        <taxon>Pentapetalae</taxon>
        <taxon>rosids</taxon>
        <taxon>fabids</taxon>
        <taxon>Malpighiales</taxon>
        <taxon>Linaceae</taxon>
        <taxon>Linum</taxon>
    </lineage>
</organism>
<dbReference type="InterPro" id="IPR023213">
    <property type="entry name" value="CAT-like_dom_sf"/>
</dbReference>
<gene>
    <name evidence="4" type="ORF">LTRI10_LOCUS21556</name>
</gene>
<dbReference type="Proteomes" id="UP001497516">
    <property type="component" value="Chromosome 4"/>
</dbReference>
<evidence type="ECO:0000256" key="3">
    <source>
        <dbReference type="ARBA" id="ARBA00023315"/>
    </source>
</evidence>
<dbReference type="EMBL" id="OZ034817">
    <property type="protein sequence ID" value="CAL1380087.1"/>
    <property type="molecule type" value="Genomic_DNA"/>
</dbReference>
<name>A0AAV2E2R4_9ROSI</name>
<evidence type="ECO:0000313" key="4">
    <source>
        <dbReference type="EMBL" id="CAL1380087.1"/>
    </source>
</evidence>
<dbReference type="PANTHER" id="PTHR31623">
    <property type="entry name" value="F21J9.9"/>
    <property type="match status" value="1"/>
</dbReference>
<dbReference type="PANTHER" id="PTHR31623:SF28">
    <property type="entry name" value="BAHD ACYLTRANSFERASE"/>
    <property type="match status" value="1"/>
</dbReference>
<reference evidence="4 5" key="1">
    <citation type="submission" date="2024-04" db="EMBL/GenBank/DDBJ databases">
        <authorList>
            <person name="Fracassetti M."/>
        </authorList>
    </citation>
    <scope>NUCLEOTIDE SEQUENCE [LARGE SCALE GENOMIC DNA]</scope>
</reference>
<comment type="similarity">
    <text evidence="1">Belongs to the plant acyltransferase family.</text>
</comment>
<evidence type="ECO:0000256" key="1">
    <source>
        <dbReference type="ARBA" id="ARBA00009861"/>
    </source>
</evidence>
<keyword evidence="5" id="KW-1185">Reference proteome</keyword>
<dbReference type="Pfam" id="PF02458">
    <property type="entry name" value="Transferase"/>
    <property type="match status" value="1"/>
</dbReference>